<organismHost>
    <name type="scientific">Secale cereale</name>
    <name type="common">Rye</name>
    <dbReference type="NCBI Taxonomy" id="4550"/>
</organismHost>
<organismHost>
    <name type="scientific">Avena byzantina</name>
    <dbReference type="NCBI Taxonomy" id="146531"/>
</organismHost>
<dbReference type="Pfam" id="PF06380">
    <property type="entry name" value="DUF1072"/>
    <property type="match status" value="1"/>
</dbReference>
<evidence type="ECO:0000256" key="1">
    <source>
        <dbReference type="SAM" id="Phobius"/>
    </source>
</evidence>
<organismHost>
    <name type="scientific">Avena sativa</name>
    <name type="common">Oat</name>
    <dbReference type="NCBI Taxonomy" id="4498"/>
</organismHost>
<sequence>MEDLHTIAACMLALTVLTGLGAIVGCCVGCFQSPFSPPRASL</sequence>
<proteinExistence type="predicted"/>
<dbReference type="InterPro" id="IPR009426">
    <property type="entry name" value="BYDV_Gp6"/>
</dbReference>
<reference evidence="2" key="1">
    <citation type="submission" date="2015-07" db="EMBL/GenBank/DDBJ databases">
        <authorList>
            <person name="Cajimat M.N.B."/>
            <person name="Milazzo M.L."/>
            <person name="Fulhorst C.F."/>
        </authorList>
    </citation>
    <scope>NUCLEOTIDE SEQUENCE</scope>
    <source>
        <strain evidence="2">Mz47</strain>
    </source>
</reference>
<organismHost>
    <name type="scientific">Triticum aestivum</name>
    <name type="common">Wheat</name>
    <dbReference type="NCBI Taxonomy" id="4565"/>
</organismHost>
<organismHost>
    <name type="scientific">Zea mays</name>
    <name type="common">Maize</name>
    <dbReference type="NCBI Taxonomy" id="4577"/>
</organismHost>
<organism evidence="2">
    <name type="scientific">Barley yellow dwarf virus (isolate PAV)</name>
    <name type="common">BYDV</name>
    <dbReference type="NCBI Taxonomy" id="2169986"/>
    <lineage>
        <taxon>Viruses</taxon>
        <taxon>Riboviria</taxon>
        <taxon>Orthornavirae</taxon>
        <taxon>Kitrinoviricota</taxon>
        <taxon>Tolucaviricetes</taxon>
        <taxon>Tolivirales</taxon>
        <taxon>Tombusviridae</taxon>
        <taxon>Regressovirinae</taxon>
        <taxon>Luteovirus</taxon>
        <taxon>Luteovirus pavhordei</taxon>
    </lineage>
</organism>
<feature type="transmembrane region" description="Helical" evidence="1">
    <location>
        <begin position="6"/>
        <end position="31"/>
    </location>
</feature>
<organismHost>
    <name type="scientific">Lolium perenne</name>
    <name type="common">Perennial ryegrass</name>
    <dbReference type="NCBI Taxonomy" id="4522"/>
</organismHost>
<accession>A0A0U3UJ30</accession>
<dbReference type="EMBL" id="KT252978">
    <property type="protein sequence ID" value="ALV82534.1"/>
    <property type="molecule type" value="Genomic_RNA"/>
</dbReference>
<evidence type="ECO:0000313" key="2">
    <source>
        <dbReference type="EMBL" id="ALV82534.1"/>
    </source>
</evidence>
<organismHost>
    <name type="scientific">Oryza sativa</name>
    <name type="common">Rice</name>
    <dbReference type="NCBI Taxonomy" id="4530"/>
</organismHost>
<keyword evidence="1" id="KW-0812">Transmembrane</keyword>
<protein>
    <submittedName>
        <fullName evidence="2">p6 protein</fullName>
    </submittedName>
</protein>
<keyword evidence="1" id="KW-1133">Transmembrane helix</keyword>
<keyword evidence="1" id="KW-0472">Membrane</keyword>
<name>A0A0U3UJ30_BYDVP</name>
<organismHost>
    <name type="scientific">Lolium multiflorum</name>
    <name type="common">Italian ryegrass</name>
    <name type="synonym">Lolium perenne subsp. multiflorum</name>
    <dbReference type="NCBI Taxonomy" id="4521"/>
</organismHost>
<organismHost>
    <name type="scientific">Hordeum vulgare</name>
    <name type="common">Barley</name>
    <dbReference type="NCBI Taxonomy" id="4513"/>
</organismHost>